<dbReference type="InterPro" id="IPR033469">
    <property type="entry name" value="CYTH-like_dom_sf"/>
</dbReference>
<proteinExistence type="predicted"/>
<name>A0A940PL60_9MICO</name>
<feature type="domain" description="CYTH" evidence="1">
    <location>
        <begin position="9"/>
        <end position="217"/>
    </location>
</feature>
<dbReference type="Pfam" id="PF01928">
    <property type="entry name" value="CYTH"/>
    <property type="match status" value="1"/>
</dbReference>
<protein>
    <submittedName>
        <fullName evidence="2">Inorganic triphosphatase YgiF</fullName>
    </submittedName>
</protein>
<evidence type="ECO:0000259" key="1">
    <source>
        <dbReference type="PROSITE" id="PS51707"/>
    </source>
</evidence>
<comment type="caution">
    <text evidence="2">The sequence shown here is derived from an EMBL/GenBank/DDBJ whole genome shotgun (WGS) entry which is preliminary data.</text>
</comment>
<dbReference type="PROSITE" id="PS51707">
    <property type="entry name" value="CYTH"/>
    <property type="match status" value="1"/>
</dbReference>
<dbReference type="SUPFAM" id="SSF55154">
    <property type="entry name" value="CYTH-like phosphatases"/>
    <property type="match status" value="1"/>
</dbReference>
<evidence type="ECO:0000313" key="2">
    <source>
        <dbReference type="EMBL" id="MBP1325165.1"/>
    </source>
</evidence>
<evidence type="ECO:0000313" key="3">
    <source>
        <dbReference type="Proteomes" id="UP000675163"/>
    </source>
</evidence>
<accession>A0A940PL60</accession>
<dbReference type="RefSeq" id="WP_209704234.1">
    <property type="nucleotide sequence ID" value="NZ_JAFIDA010000001.1"/>
</dbReference>
<dbReference type="Proteomes" id="UP000675163">
    <property type="component" value="Unassembled WGS sequence"/>
</dbReference>
<dbReference type="CDD" id="cd07374">
    <property type="entry name" value="CYTH-like_Pase"/>
    <property type="match status" value="1"/>
</dbReference>
<dbReference type="InterPro" id="IPR023577">
    <property type="entry name" value="CYTH_domain"/>
</dbReference>
<dbReference type="SMART" id="SM01118">
    <property type="entry name" value="CYTH"/>
    <property type="match status" value="1"/>
</dbReference>
<keyword evidence="3" id="KW-1185">Reference proteome</keyword>
<sequence length="244" mass="25336">MTHESAQESMELERKYEVSGDTPLPATAAFAAAGFTASAPQTHELVATYFDTPGHDLATRGLALRSRAGGKDAGWHLKERTPEGVRELGWEPSTTMPAGVIAELGARIGENAALVAPAAEIRTTRVITMLREIAAATGSAADTAAAPEVIELADDQVLAIDHVQGVRRAWREWEAELMPGADAALLDVVEPVLLAAGATHSLSFAKIARATGQLSAAARAAGATAAQLAALAELDVTDRAAAQE</sequence>
<reference evidence="2" key="1">
    <citation type="submission" date="2021-02" db="EMBL/GenBank/DDBJ databases">
        <title>Sequencing the genomes of 1000 actinobacteria strains.</title>
        <authorList>
            <person name="Klenk H.-P."/>
        </authorList>
    </citation>
    <scope>NUCLEOTIDE SEQUENCE</scope>
    <source>
        <strain evidence="2">DSM 22850</strain>
    </source>
</reference>
<gene>
    <name evidence="2" type="ORF">JOF28_000397</name>
</gene>
<dbReference type="EMBL" id="JAFIDA010000001">
    <property type="protein sequence ID" value="MBP1325165.1"/>
    <property type="molecule type" value="Genomic_DNA"/>
</dbReference>
<dbReference type="Gene3D" id="2.40.320.10">
    <property type="entry name" value="Hypothetical Protein Pfu-838710-001"/>
    <property type="match status" value="1"/>
</dbReference>
<dbReference type="AlphaFoldDB" id="A0A940PL60"/>
<organism evidence="2 3">
    <name type="scientific">Leucobacter exalbidus</name>
    <dbReference type="NCBI Taxonomy" id="662960"/>
    <lineage>
        <taxon>Bacteria</taxon>
        <taxon>Bacillati</taxon>
        <taxon>Actinomycetota</taxon>
        <taxon>Actinomycetes</taxon>
        <taxon>Micrococcales</taxon>
        <taxon>Microbacteriaceae</taxon>
        <taxon>Leucobacter</taxon>
    </lineage>
</organism>